<reference evidence="12" key="2">
    <citation type="submission" date="2016-01" db="EMBL/GenBank/DDBJ databases">
        <authorList>
            <person name="Poehlein A."/>
            <person name="Schlien K."/>
            <person name="Gottschalk G."/>
            <person name="Buckel W."/>
            <person name="Daniel R."/>
        </authorList>
    </citation>
    <scope>NUCLEOTIDE SEQUENCE [LARGE SCALE GENOMIC DNA]</scope>
    <source>
        <strain evidence="12">X2</strain>
    </source>
</reference>
<accession>A0A0X8VCH8</accession>
<evidence type="ECO:0000256" key="3">
    <source>
        <dbReference type="ARBA" id="ARBA00022448"/>
    </source>
</evidence>
<evidence type="ECO:0000256" key="2">
    <source>
        <dbReference type="ARBA" id="ARBA00007069"/>
    </source>
</evidence>
<name>A0A0X8VCH8_ANAPI</name>
<dbReference type="OrthoDB" id="9807047at2"/>
<feature type="transmembrane region" description="Helical" evidence="8">
    <location>
        <begin position="139"/>
        <end position="164"/>
    </location>
</feature>
<dbReference type="EMBL" id="CP014223">
    <property type="protein sequence ID" value="AMJ42479.1"/>
    <property type="molecule type" value="Genomic_DNA"/>
</dbReference>
<keyword evidence="5 8" id="KW-0812">Transmembrane</keyword>
<dbReference type="CDD" id="cd06261">
    <property type="entry name" value="TM_PBP2"/>
    <property type="match status" value="1"/>
</dbReference>
<dbReference type="GO" id="GO:0055085">
    <property type="term" value="P:transmembrane transport"/>
    <property type="evidence" value="ECO:0007669"/>
    <property type="project" value="InterPro"/>
</dbReference>
<dbReference type="Gene3D" id="1.10.3720.10">
    <property type="entry name" value="MetI-like"/>
    <property type="match status" value="1"/>
</dbReference>
<feature type="transmembrane region" description="Helical" evidence="8">
    <location>
        <begin position="196"/>
        <end position="218"/>
    </location>
</feature>
<comment type="subcellular location">
    <subcellularLocation>
        <location evidence="1 8">Cell membrane</location>
        <topology evidence="1 8">Multi-pass membrane protein</topology>
    </subcellularLocation>
</comment>
<dbReference type="Proteomes" id="UP000068026">
    <property type="component" value="Chromosome"/>
</dbReference>
<reference evidence="13" key="3">
    <citation type="submission" date="2016-11" db="EMBL/GenBank/DDBJ databases">
        <authorList>
            <person name="Jaros S."/>
            <person name="Januszkiewicz K."/>
            <person name="Wedrychowicz H."/>
        </authorList>
    </citation>
    <scope>NUCLEOTIDE SEQUENCE [LARGE SCALE GENOMIC DNA]</scope>
    <source>
        <strain evidence="13">DSM 1682</strain>
    </source>
</reference>
<dbReference type="Proteomes" id="UP000184204">
    <property type="component" value="Unassembled WGS sequence"/>
</dbReference>
<dbReference type="PROSITE" id="PS50928">
    <property type="entry name" value="ABC_TM1"/>
    <property type="match status" value="1"/>
</dbReference>
<feature type="transmembrane region" description="Helical" evidence="8">
    <location>
        <begin position="246"/>
        <end position="264"/>
    </location>
</feature>
<organism evidence="11 13">
    <name type="scientific">Anaerotignum propionicum DSM 1682</name>
    <dbReference type="NCBI Taxonomy" id="991789"/>
    <lineage>
        <taxon>Bacteria</taxon>
        <taxon>Bacillati</taxon>
        <taxon>Bacillota</taxon>
        <taxon>Clostridia</taxon>
        <taxon>Lachnospirales</taxon>
        <taxon>Anaerotignaceae</taxon>
        <taxon>Anaerotignum</taxon>
    </lineage>
</organism>
<reference evidence="11" key="4">
    <citation type="submission" date="2016-11" db="EMBL/GenBank/DDBJ databases">
        <authorList>
            <person name="Varghese N."/>
            <person name="Submissions S."/>
        </authorList>
    </citation>
    <scope>NUCLEOTIDE SEQUENCE</scope>
    <source>
        <strain evidence="11">DSM 1682</strain>
    </source>
</reference>
<evidence type="ECO:0000256" key="8">
    <source>
        <dbReference type="RuleBase" id="RU363032"/>
    </source>
</evidence>
<keyword evidence="4" id="KW-1003">Cell membrane</keyword>
<evidence type="ECO:0000256" key="6">
    <source>
        <dbReference type="ARBA" id="ARBA00022989"/>
    </source>
</evidence>
<evidence type="ECO:0000256" key="4">
    <source>
        <dbReference type="ARBA" id="ARBA00022475"/>
    </source>
</evidence>
<dbReference type="GO" id="GO:0005886">
    <property type="term" value="C:plasma membrane"/>
    <property type="evidence" value="ECO:0007669"/>
    <property type="project" value="UniProtKB-SubCell"/>
</dbReference>
<keyword evidence="6 8" id="KW-1133">Transmembrane helix</keyword>
<gene>
    <name evidence="10" type="primary">potH</name>
    <name evidence="10" type="ORF">CPRO_29490</name>
    <name evidence="11" type="ORF">SAMN02745151_00438</name>
</gene>
<dbReference type="PANTHER" id="PTHR42929">
    <property type="entry name" value="INNER MEMBRANE ABC TRANSPORTER PERMEASE PROTEIN YDCU-RELATED-RELATED"/>
    <property type="match status" value="1"/>
</dbReference>
<keyword evidence="12" id="KW-1185">Reference proteome</keyword>
<evidence type="ECO:0000313" key="11">
    <source>
        <dbReference type="EMBL" id="SHE33536.1"/>
    </source>
</evidence>
<evidence type="ECO:0000256" key="5">
    <source>
        <dbReference type="ARBA" id="ARBA00022692"/>
    </source>
</evidence>
<feature type="domain" description="ABC transmembrane type-1" evidence="9">
    <location>
        <begin position="61"/>
        <end position="265"/>
    </location>
</feature>
<feature type="transmembrane region" description="Helical" evidence="8">
    <location>
        <begin position="12"/>
        <end position="31"/>
    </location>
</feature>
<evidence type="ECO:0000256" key="1">
    <source>
        <dbReference type="ARBA" id="ARBA00004651"/>
    </source>
</evidence>
<dbReference type="InterPro" id="IPR035906">
    <property type="entry name" value="MetI-like_sf"/>
</dbReference>
<proteinExistence type="inferred from homology"/>
<dbReference type="Pfam" id="PF00528">
    <property type="entry name" value="BPD_transp_1"/>
    <property type="match status" value="1"/>
</dbReference>
<evidence type="ECO:0000256" key="7">
    <source>
        <dbReference type="ARBA" id="ARBA00023136"/>
    </source>
</evidence>
<dbReference type="RefSeq" id="WP_066053355.1">
    <property type="nucleotide sequence ID" value="NZ_CP014223.1"/>
</dbReference>
<dbReference type="EMBL" id="FQUA01000001">
    <property type="protein sequence ID" value="SHE33536.1"/>
    <property type="molecule type" value="Genomic_DNA"/>
</dbReference>
<reference evidence="10 12" key="1">
    <citation type="journal article" date="2016" name="Genome Announc.">
        <title>Complete Genome Sequence of the Amino Acid-Fermenting Clostridium propionicum X2 (DSM 1682).</title>
        <authorList>
            <person name="Poehlein A."/>
            <person name="Schlien K."/>
            <person name="Chowdhury N.P."/>
            <person name="Gottschalk G."/>
            <person name="Buckel W."/>
            <person name="Daniel R."/>
        </authorList>
    </citation>
    <scope>NUCLEOTIDE SEQUENCE [LARGE SCALE GENOMIC DNA]</scope>
    <source>
        <strain evidence="10 12">X2</strain>
    </source>
</reference>
<comment type="similarity">
    <text evidence="2">Belongs to the binding-protein-dependent transport system permease family. CysTW subfamily.</text>
</comment>
<feature type="transmembrane region" description="Helical" evidence="8">
    <location>
        <begin position="95"/>
        <end position="119"/>
    </location>
</feature>
<evidence type="ECO:0000313" key="13">
    <source>
        <dbReference type="Proteomes" id="UP000184204"/>
    </source>
</evidence>
<sequence length="280" mass="31220">MKQFRNMALPYIVWMGAMIVVPMLLILLYAFTDKGNDVATIRFSLENFARFFSDTVFMSVLKRSLYIAIITTVICILFGYPIAYVIATRSEKSKLFWILLITLPTWINMLVRTYAWMGILQDEGIINRMLGFLGIGPVSMIHTSFAVVLGMVYNFIPFMILQIYTALTKMDKSYLEAASDLGANAIQSFLRVTLPLSIPGVISGITLVFLPAVSSFFIPKLLGGGQYVLIGNVIETEFLTSGDWNFGSAISLAMAAIIMFSMYITKKVDKDPAANGREDN</sequence>
<dbReference type="SUPFAM" id="SSF161098">
    <property type="entry name" value="MetI-like"/>
    <property type="match status" value="1"/>
</dbReference>
<evidence type="ECO:0000313" key="12">
    <source>
        <dbReference type="Proteomes" id="UP000068026"/>
    </source>
</evidence>
<evidence type="ECO:0000259" key="9">
    <source>
        <dbReference type="PROSITE" id="PS50928"/>
    </source>
</evidence>
<feature type="transmembrane region" description="Helical" evidence="8">
    <location>
        <begin position="65"/>
        <end position="83"/>
    </location>
</feature>
<dbReference type="InterPro" id="IPR000515">
    <property type="entry name" value="MetI-like"/>
</dbReference>
<keyword evidence="7 8" id="KW-0472">Membrane</keyword>
<keyword evidence="3 8" id="KW-0813">Transport</keyword>
<evidence type="ECO:0000313" key="10">
    <source>
        <dbReference type="EMBL" id="AMJ42479.1"/>
    </source>
</evidence>
<dbReference type="AlphaFoldDB" id="A0A0X8VCH8"/>
<dbReference type="KEGG" id="cpro:CPRO_29490"/>
<protein>
    <submittedName>
        <fullName evidence="10">Putrescine transport system permease protein PotH</fullName>
    </submittedName>
    <submittedName>
        <fullName evidence="11">Spermidine/putrescine transport system permease protein</fullName>
    </submittedName>
</protein>
<dbReference type="PANTHER" id="PTHR42929:SF1">
    <property type="entry name" value="INNER MEMBRANE ABC TRANSPORTER PERMEASE PROTEIN YDCU-RELATED"/>
    <property type="match status" value="1"/>
</dbReference>